<reference evidence="1" key="1">
    <citation type="journal article" date="2014" name="Front. Microbiol.">
        <title>High frequency of phylogenetically diverse reductive dehalogenase-homologous genes in deep subseafloor sedimentary metagenomes.</title>
        <authorList>
            <person name="Kawai M."/>
            <person name="Futagami T."/>
            <person name="Toyoda A."/>
            <person name="Takaki Y."/>
            <person name="Nishi S."/>
            <person name="Hori S."/>
            <person name="Arai W."/>
            <person name="Tsubouchi T."/>
            <person name="Morono Y."/>
            <person name="Uchiyama I."/>
            <person name="Ito T."/>
            <person name="Fujiyama A."/>
            <person name="Inagaki F."/>
            <person name="Takami H."/>
        </authorList>
    </citation>
    <scope>NUCLEOTIDE SEQUENCE</scope>
    <source>
        <strain evidence="1">Expedition CK06-06</strain>
    </source>
</reference>
<dbReference type="Gene3D" id="2.60.120.10">
    <property type="entry name" value="Jelly Rolls"/>
    <property type="match status" value="1"/>
</dbReference>
<sequence length="57" mass="6437">MQDKIARVIELKKGKKVLIPGKSAHRLINTGNKKLEVLTIYNEKSGKGFGVKFKKRV</sequence>
<accession>X1VXD2</accession>
<evidence type="ECO:0008006" key="2">
    <source>
        <dbReference type="Google" id="ProtNLM"/>
    </source>
</evidence>
<organism evidence="1">
    <name type="scientific">marine sediment metagenome</name>
    <dbReference type="NCBI Taxonomy" id="412755"/>
    <lineage>
        <taxon>unclassified sequences</taxon>
        <taxon>metagenomes</taxon>
        <taxon>ecological metagenomes</taxon>
    </lineage>
</organism>
<gene>
    <name evidence="1" type="ORF">S12H4_63061</name>
</gene>
<name>X1VXD2_9ZZZZ</name>
<evidence type="ECO:0000313" key="1">
    <source>
        <dbReference type="EMBL" id="GAJ16305.1"/>
    </source>
</evidence>
<dbReference type="SUPFAM" id="SSF51182">
    <property type="entry name" value="RmlC-like cupins"/>
    <property type="match status" value="1"/>
</dbReference>
<proteinExistence type="predicted"/>
<dbReference type="AlphaFoldDB" id="X1VXD2"/>
<dbReference type="EMBL" id="BARW01042650">
    <property type="protein sequence ID" value="GAJ16305.1"/>
    <property type="molecule type" value="Genomic_DNA"/>
</dbReference>
<dbReference type="InterPro" id="IPR011051">
    <property type="entry name" value="RmlC_Cupin_sf"/>
</dbReference>
<comment type="caution">
    <text evidence="1">The sequence shown here is derived from an EMBL/GenBank/DDBJ whole genome shotgun (WGS) entry which is preliminary data.</text>
</comment>
<feature type="non-terminal residue" evidence="1">
    <location>
        <position position="57"/>
    </location>
</feature>
<dbReference type="InterPro" id="IPR014710">
    <property type="entry name" value="RmlC-like_jellyroll"/>
</dbReference>
<protein>
    <recommendedName>
        <fullName evidence="2">Glucose-6-phosphate isomerase</fullName>
    </recommendedName>
</protein>